<dbReference type="PhylomeDB" id="A7REY9"/>
<dbReference type="Pfam" id="PF23409">
    <property type="entry name" value="Beta-prop_EML"/>
    <property type="match status" value="1"/>
</dbReference>
<dbReference type="Gene3D" id="2.130.10.10">
    <property type="entry name" value="YVTN repeat-like/Quinoprotein amine dehydrogenase"/>
    <property type="match status" value="2"/>
</dbReference>
<dbReference type="SMART" id="SM00320">
    <property type="entry name" value="WD40"/>
    <property type="match status" value="7"/>
</dbReference>
<evidence type="ECO:0000313" key="7">
    <source>
        <dbReference type="EMBL" id="EDO49877.1"/>
    </source>
</evidence>
<keyword evidence="8" id="KW-1185">Reference proteome</keyword>
<feature type="domain" description="EML-like second beta-propeller" evidence="6">
    <location>
        <begin position="324"/>
        <end position="589"/>
    </location>
</feature>
<dbReference type="SUPFAM" id="SSF50998">
    <property type="entry name" value="Quinoprotein alcohol dehydrogenase-like"/>
    <property type="match status" value="1"/>
</dbReference>
<proteinExistence type="predicted"/>
<dbReference type="PANTHER" id="PTHR13720:SF50">
    <property type="entry name" value="ECHINODERM MICROTUBULE-ASSOCIATED PROTEIN-LIKE 2"/>
    <property type="match status" value="1"/>
</dbReference>
<dbReference type="GO" id="GO:0008017">
    <property type="term" value="F:microtubule binding"/>
    <property type="evidence" value="ECO:0000318"/>
    <property type="project" value="GO_Central"/>
</dbReference>
<sequence>YGYQGTQRNLHVLPSGEILYFISRIVVIYNKKSNIQRHYTGHADDIKCMAVHPNQWYIATGQASGLSLDQNEMSHIRLWDAETLITLVVLPLDDYSLSVETLAFSVEDNGKQLVCIDSNDDSFRLNLWEWEDRSLLTQSKVGIQTPVLDIAFDPDDSKTIVSCGKEHIYFWRWHNGKLERKNGYFEKYPVPQYLTCMDFAPNGDICTGDSSGTVTVWGKVSKKIKFVVRNAHEKSIFCLRVLPNGTLLTAGGVDGRVCAWDSNKYFTTPLHEAQVRQLTQQIRLKFHSDDVTLLVGTTANKILEGSFTSDFIPLVKGHSDEVPALAVHPSKDLFISASMDKFAYLWSAKDHKTAWSTDVGFSIKCAAFYNTGSVVALGSTKGRWIVLDGQTGMHVCSFQDGTEPLTDIEYSPEGEHVAIASKDGNIYVHSVYDDGMTYRRVGCCSNHTAPVMFLDWSVDGCFIQSISTEYEHITWEIGAFQREESQNVIRDTEWNTRNVVLGYDVAGVWRSTPTEENLVTSSDLSWSHDLLAVGDELGYIRLFRYPCCIEGAQYHQVRAHSMSVARVLFLASDKFLLSTAGQDRAVLQW</sequence>
<dbReference type="eggNOG" id="KOG2106">
    <property type="taxonomic scope" value="Eukaryota"/>
</dbReference>
<dbReference type="InterPro" id="IPR050630">
    <property type="entry name" value="WD_repeat_EMAP"/>
</dbReference>
<dbReference type="InterPro" id="IPR036322">
    <property type="entry name" value="WD40_repeat_dom_sf"/>
</dbReference>
<feature type="non-terminal residue" evidence="7">
    <location>
        <position position="1"/>
    </location>
</feature>
<evidence type="ECO:0000313" key="8">
    <source>
        <dbReference type="Proteomes" id="UP000001593"/>
    </source>
</evidence>
<dbReference type="InterPro" id="IPR055439">
    <property type="entry name" value="Beta-prop_EML_1st"/>
</dbReference>
<organism evidence="7 8">
    <name type="scientific">Nematostella vectensis</name>
    <name type="common">Starlet sea anemone</name>
    <dbReference type="NCBI Taxonomy" id="45351"/>
    <lineage>
        <taxon>Eukaryota</taxon>
        <taxon>Metazoa</taxon>
        <taxon>Cnidaria</taxon>
        <taxon>Anthozoa</taxon>
        <taxon>Hexacorallia</taxon>
        <taxon>Actiniaria</taxon>
        <taxon>Edwardsiidae</taxon>
        <taxon>Nematostella</taxon>
    </lineage>
</organism>
<feature type="domain" description="EML-like first beta-propeller" evidence="5">
    <location>
        <begin position="36"/>
        <end position="305"/>
    </location>
</feature>
<dbReference type="InterPro" id="IPR015943">
    <property type="entry name" value="WD40/YVTN_repeat-like_dom_sf"/>
</dbReference>
<gene>
    <name evidence="7" type="ORF">NEMVEDRAFT_v1g31030</name>
</gene>
<dbReference type="Pfam" id="PF23414">
    <property type="entry name" value="Beta-prop_EML_2"/>
    <property type="match status" value="1"/>
</dbReference>
<evidence type="ECO:0000256" key="2">
    <source>
        <dbReference type="ARBA" id="ARBA00022701"/>
    </source>
</evidence>
<dbReference type="PROSITE" id="PS50294">
    <property type="entry name" value="WD_REPEATS_REGION"/>
    <property type="match status" value="2"/>
</dbReference>
<evidence type="ECO:0000256" key="4">
    <source>
        <dbReference type="PROSITE-ProRule" id="PRU00221"/>
    </source>
</evidence>
<evidence type="ECO:0000259" key="5">
    <source>
        <dbReference type="Pfam" id="PF23409"/>
    </source>
</evidence>
<dbReference type="PROSITE" id="PS50082">
    <property type="entry name" value="WD_REPEATS_2"/>
    <property type="match status" value="2"/>
</dbReference>
<dbReference type="PANTHER" id="PTHR13720">
    <property type="entry name" value="WD-40 REPEAT PROTEIN"/>
    <property type="match status" value="1"/>
</dbReference>
<evidence type="ECO:0000256" key="1">
    <source>
        <dbReference type="ARBA" id="ARBA00022574"/>
    </source>
</evidence>
<dbReference type="InterPro" id="IPR011047">
    <property type="entry name" value="Quinoprotein_ADH-like_sf"/>
</dbReference>
<protein>
    <submittedName>
        <fullName evidence="7">Uncharacterized protein</fullName>
    </submittedName>
</protein>
<feature type="repeat" description="WD" evidence="4">
    <location>
        <begin position="229"/>
        <end position="261"/>
    </location>
</feature>
<dbReference type="Proteomes" id="UP000001593">
    <property type="component" value="Unassembled WGS sequence"/>
</dbReference>
<dbReference type="SUPFAM" id="SSF50978">
    <property type="entry name" value="WD40 repeat-like"/>
    <property type="match status" value="1"/>
</dbReference>
<feature type="repeat" description="WD" evidence="4">
    <location>
        <begin position="315"/>
        <end position="356"/>
    </location>
</feature>
<keyword evidence="1 4" id="KW-0853">WD repeat</keyword>
<dbReference type="EMBL" id="DS469507">
    <property type="protein sequence ID" value="EDO49877.1"/>
    <property type="molecule type" value="Genomic_DNA"/>
</dbReference>
<dbReference type="InterPro" id="IPR001680">
    <property type="entry name" value="WD40_rpt"/>
</dbReference>
<evidence type="ECO:0000259" key="6">
    <source>
        <dbReference type="Pfam" id="PF23414"/>
    </source>
</evidence>
<feature type="non-terminal residue" evidence="7">
    <location>
        <position position="589"/>
    </location>
</feature>
<dbReference type="GO" id="GO:0000226">
    <property type="term" value="P:microtubule cytoskeleton organization"/>
    <property type="evidence" value="ECO:0000318"/>
    <property type="project" value="GO_Central"/>
</dbReference>
<dbReference type="AlphaFoldDB" id="A7REY9"/>
<dbReference type="FunFam" id="2.130.10.10:FF:000320">
    <property type="entry name" value="echinoderm microtubule-associated protein-like 6"/>
    <property type="match status" value="1"/>
</dbReference>
<dbReference type="InParanoid" id="A7REY9"/>
<dbReference type="GO" id="GO:0005874">
    <property type="term" value="C:microtubule"/>
    <property type="evidence" value="ECO:0007669"/>
    <property type="project" value="UniProtKB-KW"/>
</dbReference>
<dbReference type="HOGENOM" id="CLU_011754_2_0_1"/>
<dbReference type="STRING" id="45351.A7REY9"/>
<evidence type="ECO:0000256" key="3">
    <source>
        <dbReference type="ARBA" id="ARBA00022737"/>
    </source>
</evidence>
<keyword evidence="2" id="KW-0493">Microtubule</keyword>
<dbReference type="OMA" id="NEMSHIR"/>
<keyword evidence="3" id="KW-0677">Repeat</keyword>
<reference evidence="7 8" key="1">
    <citation type="journal article" date="2007" name="Science">
        <title>Sea anemone genome reveals ancestral eumetazoan gene repertoire and genomic organization.</title>
        <authorList>
            <person name="Putnam N.H."/>
            <person name="Srivastava M."/>
            <person name="Hellsten U."/>
            <person name="Dirks B."/>
            <person name="Chapman J."/>
            <person name="Salamov A."/>
            <person name="Terry A."/>
            <person name="Shapiro H."/>
            <person name="Lindquist E."/>
            <person name="Kapitonov V.V."/>
            <person name="Jurka J."/>
            <person name="Genikhovich G."/>
            <person name="Grigoriev I.V."/>
            <person name="Lucas S.M."/>
            <person name="Steele R.E."/>
            <person name="Finnerty J.R."/>
            <person name="Technau U."/>
            <person name="Martindale M.Q."/>
            <person name="Rokhsar D.S."/>
        </authorList>
    </citation>
    <scope>NUCLEOTIDE SEQUENCE [LARGE SCALE GENOMIC DNA]</scope>
    <source>
        <strain evidence="8">CH2 X CH6</strain>
    </source>
</reference>
<accession>A7REY9</accession>
<dbReference type="InterPro" id="IPR055442">
    <property type="entry name" value="Beta-prop_EML-like_2nd"/>
</dbReference>
<name>A7REY9_NEMVE</name>